<evidence type="ECO:0000256" key="1">
    <source>
        <dbReference type="SAM" id="MobiDB-lite"/>
    </source>
</evidence>
<proteinExistence type="predicted"/>
<sequence>MRKEINYENQKPNPNQTTSLKSNDDYYFILVSNLCLDSSSNFKHY</sequence>
<evidence type="ECO:0000313" key="2">
    <source>
        <dbReference type="EMBL" id="AGL91003.1"/>
    </source>
</evidence>
<dbReference type="HOGENOM" id="CLU_3205850_0_0_14"/>
<feature type="compositionally biased region" description="Polar residues" evidence="1">
    <location>
        <begin position="7"/>
        <end position="21"/>
    </location>
</feature>
<dbReference type="EMBL" id="CP002548">
    <property type="protein sequence ID" value="AGL91003.1"/>
    <property type="molecule type" value="Genomic_DNA"/>
</dbReference>
<accession>R4S2I6</accession>
<reference evidence="2 3" key="1">
    <citation type="journal article" date="2013" name="BMC Genomics">
        <title>Comparison of the complete genome sequence of two closely related isolates of 'Candidatus Phytoplasma australiense' reveals genome plasticity.</title>
        <authorList>
            <person name="Andersen M.T."/>
            <person name="Liefting L.W."/>
            <person name="Havukkala I."/>
            <person name="Beever R.E."/>
        </authorList>
    </citation>
    <scope>NUCLEOTIDE SEQUENCE [LARGE SCALE GENOMIC DNA]</scope>
    <source>
        <strain evidence="2 3">NZSb11</strain>
    </source>
</reference>
<name>R4S2I6_PHYAS</name>
<feature type="region of interest" description="Disordered" evidence="1">
    <location>
        <begin position="1"/>
        <end position="21"/>
    </location>
</feature>
<gene>
    <name evidence="2" type="ORF">SLY_1097</name>
</gene>
<protein>
    <submittedName>
        <fullName evidence="2">Uncharacterized protein</fullName>
    </submittedName>
</protein>
<evidence type="ECO:0000313" key="3">
    <source>
        <dbReference type="Proteomes" id="UP000013941"/>
    </source>
</evidence>
<organism evidence="2 3">
    <name type="scientific">Strawberry lethal yellows phytoplasma (CPA) str. NZSb11</name>
    <dbReference type="NCBI Taxonomy" id="980422"/>
    <lineage>
        <taxon>Bacteria</taxon>
        <taxon>Bacillati</taxon>
        <taxon>Mycoplasmatota</taxon>
        <taxon>Mollicutes</taxon>
        <taxon>Acholeplasmatales</taxon>
        <taxon>Acholeplasmataceae</taxon>
        <taxon>Candidatus Phytoplasma</taxon>
        <taxon>16SrXII (Stolbur group)</taxon>
    </lineage>
</organism>
<dbReference type="KEGG" id="nzs:SLY_1097"/>
<dbReference type="Proteomes" id="UP000013941">
    <property type="component" value="Chromosome"/>
</dbReference>
<dbReference type="AlphaFoldDB" id="R4S2I6"/>
<keyword evidence="3" id="KW-1185">Reference proteome</keyword>